<evidence type="ECO:0000256" key="1">
    <source>
        <dbReference type="SAM" id="Coils"/>
    </source>
</evidence>
<evidence type="ECO:0000256" key="2">
    <source>
        <dbReference type="SAM" id="Phobius"/>
    </source>
</evidence>
<keyword evidence="1" id="KW-0175">Coiled coil</keyword>
<protein>
    <submittedName>
        <fullName evidence="3">Uncharacterized protein</fullName>
    </submittedName>
</protein>
<keyword evidence="2" id="KW-1133">Transmembrane helix</keyword>
<gene>
    <name evidence="3" type="ORF">CVU82_02270</name>
</gene>
<dbReference type="InterPro" id="IPR011042">
    <property type="entry name" value="6-blade_b-propeller_TolB-like"/>
</dbReference>
<accession>A0A2N2E9J0</accession>
<name>A0A2N2E9J0_9BACT</name>
<feature type="transmembrane region" description="Helical" evidence="2">
    <location>
        <begin position="333"/>
        <end position="351"/>
    </location>
</feature>
<comment type="caution">
    <text evidence="3">The sequence shown here is derived from an EMBL/GenBank/DDBJ whole genome shotgun (WGS) entry which is preliminary data.</text>
</comment>
<dbReference type="Proteomes" id="UP000233517">
    <property type="component" value="Unassembled WGS sequence"/>
</dbReference>
<proteinExistence type="predicted"/>
<dbReference type="EMBL" id="PHAI01000002">
    <property type="protein sequence ID" value="PKM91400.1"/>
    <property type="molecule type" value="Genomic_DNA"/>
</dbReference>
<organism evidence="3 4">
    <name type="scientific">Candidatus Falkowbacteria bacterium HGW-Falkowbacteria-1</name>
    <dbReference type="NCBI Taxonomy" id="2013768"/>
    <lineage>
        <taxon>Bacteria</taxon>
        <taxon>Candidatus Falkowiibacteriota</taxon>
    </lineage>
</organism>
<keyword evidence="2" id="KW-0812">Transmembrane</keyword>
<evidence type="ECO:0000313" key="4">
    <source>
        <dbReference type="Proteomes" id="UP000233517"/>
    </source>
</evidence>
<dbReference type="Gene3D" id="2.120.10.30">
    <property type="entry name" value="TolB, C-terminal domain"/>
    <property type="match status" value="1"/>
</dbReference>
<feature type="coiled-coil region" evidence="1">
    <location>
        <begin position="395"/>
        <end position="436"/>
    </location>
</feature>
<keyword evidence="2" id="KW-0472">Membrane</keyword>
<dbReference type="AlphaFoldDB" id="A0A2N2E9J0"/>
<sequence length="691" mass="79307">MFTKISSININNNPGKSLVQAKKIENAESKFGHLLVLLEINEPDQYGHKINETIIESLKRNYYSNDKMTLSEGLSSLKIEAFFESALVKTGKDLLDHIDKEKINFDLGKINVSVALIYEGEIYLSNSGHNKAFLLRKIKNEYEISDINPDDGYEEESEYKTGKIFSSIINGEIPNNSYIIMSNPSLSEYILRKDLIEIIDKLNIEGAKEQIKNTLKEINTYSNFSGLLIKNCLLEEKMKNNSLMENKPEFRPENNYLYQSENKTEKLLTNTGSIDKKRLSDSFGKILNKINIFRIFVTLFRKIAKNKKNHEKAKVLPEMIIDSDAKKNKSKKILAILVVALLLFLAGSFYFKKNKEQKVVEEENISYIEESINKKQSQIDSFLLYGDEIKSMETINELKTELDSLSDKEKSKINNLSEIEKKLEDQVNQIRKMVKIEEPKELSNLSVLNNEAYSSSMSVSNNIIYVADAKNGAIYSVNTSNGLSSELSKSELIKSEKILSNKDQAGNSYFLNDKYFIDINLDGKINYTKLNAEDFSNVSSFDTYNNKPYLLNKEKKQIFKYSKSGDEYIAPTAWIKDDNAKDPISIAIDYDIYILDNNGSLFKYLSGNKESFELDMVDPAINNPKFVRLSEKYIYIIESNRIIVFYKDNGAFINQYSSDKFDNLKDIAIDETNKKIYILNNNLVYEIDMIL</sequence>
<evidence type="ECO:0000313" key="3">
    <source>
        <dbReference type="EMBL" id="PKM91400.1"/>
    </source>
</evidence>
<reference evidence="3 4" key="1">
    <citation type="journal article" date="2017" name="ISME J.">
        <title>Potential for microbial H2 and metal transformations associated with novel bacteria and archaea in deep terrestrial subsurface sediments.</title>
        <authorList>
            <person name="Hernsdorf A.W."/>
            <person name="Amano Y."/>
            <person name="Miyakawa K."/>
            <person name="Ise K."/>
            <person name="Suzuki Y."/>
            <person name="Anantharaman K."/>
            <person name="Probst A."/>
            <person name="Burstein D."/>
            <person name="Thomas B.C."/>
            <person name="Banfield J.F."/>
        </authorList>
    </citation>
    <scope>NUCLEOTIDE SEQUENCE [LARGE SCALE GENOMIC DNA]</scope>
    <source>
        <strain evidence="3">HGW-Falkowbacteria-1</strain>
    </source>
</reference>
<dbReference type="SUPFAM" id="SSF63825">
    <property type="entry name" value="YWTD domain"/>
    <property type="match status" value="1"/>
</dbReference>